<organism evidence="2 3">
    <name type="scientific">Petrolisthes manimaculis</name>
    <dbReference type="NCBI Taxonomy" id="1843537"/>
    <lineage>
        <taxon>Eukaryota</taxon>
        <taxon>Metazoa</taxon>
        <taxon>Ecdysozoa</taxon>
        <taxon>Arthropoda</taxon>
        <taxon>Crustacea</taxon>
        <taxon>Multicrustacea</taxon>
        <taxon>Malacostraca</taxon>
        <taxon>Eumalacostraca</taxon>
        <taxon>Eucarida</taxon>
        <taxon>Decapoda</taxon>
        <taxon>Pleocyemata</taxon>
        <taxon>Anomura</taxon>
        <taxon>Galatheoidea</taxon>
        <taxon>Porcellanidae</taxon>
        <taxon>Petrolisthes</taxon>
    </lineage>
</organism>
<dbReference type="Proteomes" id="UP001292094">
    <property type="component" value="Unassembled WGS sequence"/>
</dbReference>
<name>A0AAE1TKK9_9EUCA</name>
<gene>
    <name evidence="2" type="ORF">Pmani_038070</name>
</gene>
<accession>A0AAE1TKK9</accession>
<feature type="region of interest" description="Disordered" evidence="1">
    <location>
        <begin position="1"/>
        <end position="30"/>
    </location>
</feature>
<protein>
    <submittedName>
        <fullName evidence="2">Uncharacterized protein</fullName>
    </submittedName>
</protein>
<reference evidence="2" key="1">
    <citation type="submission" date="2023-11" db="EMBL/GenBank/DDBJ databases">
        <title>Genome assemblies of two species of porcelain crab, Petrolisthes cinctipes and Petrolisthes manimaculis (Anomura: Porcellanidae).</title>
        <authorList>
            <person name="Angst P."/>
        </authorList>
    </citation>
    <scope>NUCLEOTIDE SEQUENCE</scope>
    <source>
        <strain evidence="2">PB745_02</strain>
        <tissue evidence="2">Gill</tissue>
    </source>
</reference>
<feature type="compositionally biased region" description="Low complexity" evidence="1">
    <location>
        <begin position="74"/>
        <end position="85"/>
    </location>
</feature>
<comment type="caution">
    <text evidence="2">The sequence shown here is derived from an EMBL/GenBank/DDBJ whole genome shotgun (WGS) entry which is preliminary data.</text>
</comment>
<feature type="region of interest" description="Disordered" evidence="1">
    <location>
        <begin position="54"/>
        <end position="89"/>
    </location>
</feature>
<evidence type="ECO:0000313" key="3">
    <source>
        <dbReference type="Proteomes" id="UP001292094"/>
    </source>
</evidence>
<dbReference type="EMBL" id="JAWZYT010006058">
    <property type="protein sequence ID" value="KAK4288933.1"/>
    <property type="molecule type" value="Genomic_DNA"/>
</dbReference>
<evidence type="ECO:0000313" key="2">
    <source>
        <dbReference type="EMBL" id="KAK4288933.1"/>
    </source>
</evidence>
<dbReference type="AlphaFoldDB" id="A0AAE1TKK9"/>
<proteinExistence type="predicted"/>
<keyword evidence="3" id="KW-1185">Reference proteome</keyword>
<feature type="compositionally biased region" description="Low complexity" evidence="1">
    <location>
        <begin position="13"/>
        <end position="30"/>
    </location>
</feature>
<sequence length="108" mass="11792">MTWLPPGRPPASLTQHTTPTRTPTTNTLVRPRLVTPCLSGPACLPGPAAAEVLQGPARHKTTHRFTSSRRGLRSRLLSSSEPSRSSHLHEACPRSYFCRGHKCLSLNS</sequence>
<evidence type="ECO:0000256" key="1">
    <source>
        <dbReference type="SAM" id="MobiDB-lite"/>
    </source>
</evidence>
<feature type="compositionally biased region" description="Basic residues" evidence="1">
    <location>
        <begin position="57"/>
        <end position="73"/>
    </location>
</feature>